<organism evidence="1 2">
    <name type="scientific">Dallia pectoralis</name>
    <name type="common">Alaska blackfish</name>
    <dbReference type="NCBI Taxonomy" id="75939"/>
    <lineage>
        <taxon>Eukaryota</taxon>
        <taxon>Metazoa</taxon>
        <taxon>Chordata</taxon>
        <taxon>Craniata</taxon>
        <taxon>Vertebrata</taxon>
        <taxon>Euteleostomi</taxon>
        <taxon>Actinopterygii</taxon>
        <taxon>Neopterygii</taxon>
        <taxon>Teleostei</taxon>
        <taxon>Protacanthopterygii</taxon>
        <taxon>Esociformes</taxon>
        <taxon>Umbridae</taxon>
        <taxon>Dallia</taxon>
    </lineage>
</organism>
<dbReference type="Proteomes" id="UP001157502">
    <property type="component" value="Chromosome 23"/>
</dbReference>
<accession>A0ACC2FQZ1</accession>
<comment type="caution">
    <text evidence="1">The sequence shown here is derived from an EMBL/GenBank/DDBJ whole genome shotgun (WGS) entry which is preliminary data.</text>
</comment>
<gene>
    <name evidence="1" type="ORF">DPEC_G00259120</name>
</gene>
<proteinExistence type="predicted"/>
<sequence>MVFCHGRPAYLKTYGRTTYFFFNTQLRTLRKDNLPQQLQVTFYRCSIESVLTHGIRVWYGNCSVADKKALQRFINTVQKIANTHLPDLEGIYSTHSLRKALAS</sequence>
<name>A0ACC2FQZ1_DALPE</name>
<dbReference type="EMBL" id="CM055750">
    <property type="protein sequence ID" value="KAJ7993864.1"/>
    <property type="molecule type" value="Genomic_DNA"/>
</dbReference>
<keyword evidence="2" id="KW-1185">Reference proteome</keyword>
<evidence type="ECO:0000313" key="1">
    <source>
        <dbReference type="EMBL" id="KAJ7993864.1"/>
    </source>
</evidence>
<protein>
    <submittedName>
        <fullName evidence="1">Uncharacterized protein</fullName>
    </submittedName>
</protein>
<reference evidence="1" key="1">
    <citation type="submission" date="2021-05" db="EMBL/GenBank/DDBJ databases">
        <authorList>
            <person name="Pan Q."/>
            <person name="Jouanno E."/>
            <person name="Zahm M."/>
            <person name="Klopp C."/>
            <person name="Cabau C."/>
            <person name="Louis A."/>
            <person name="Berthelot C."/>
            <person name="Parey E."/>
            <person name="Roest Crollius H."/>
            <person name="Montfort J."/>
            <person name="Robinson-Rechavi M."/>
            <person name="Bouchez O."/>
            <person name="Lampietro C."/>
            <person name="Lopez Roques C."/>
            <person name="Donnadieu C."/>
            <person name="Postlethwait J."/>
            <person name="Bobe J."/>
            <person name="Dillon D."/>
            <person name="Chandos A."/>
            <person name="von Hippel F."/>
            <person name="Guiguen Y."/>
        </authorList>
    </citation>
    <scope>NUCLEOTIDE SEQUENCE</scope>
    <source>
        <strain evidence="1">YG-Jan2019</strain>
    </source>
</reference>
<evidence type="ECO:0000313" key="2">
    <source>
        <dbReference type="Proteomes" id="UP001157502"/>
    </source>
</evidence>